<name>A0A679IPR8_9HYPH</name>
<organism evidence="1">
    <name type="scientific">Methylobacterium bullatum</name>
    <dbReference type="NCBI Taxonomy" id="570505"/>
    <lineage>
        <taxon>Bacteria</taxon>
        <taxon>Pseudomonadati</taxon>
        <taxon>Pseudomonadota</taxon>
        <taxon>Alphaproteobacteria</taxon>
        <taxon>Hyphomicrobiales</taxon>
        <taxon>Methylobacteriaceae</taxon>
        <taxon>Methylobacterium</taxon>
    </lineage>
</organism>
<dbReference type="EMBL" id="LR743504">
    <property type="protein sequence ID" value="CAA2100590.1"/>
    <property type="molecule type" value="Genomic_DNA"/>
</dbReference>
<gene>
    <name evidence="1" type="ORF">MBUL_00748</name>
</gene>
<evidence type="ECO:0000313" key="1">
    <source>
        <dbReference type="EMBL" id="CAA2100590.1"/>
    </source>
</evidence>
<accession>A0A679IPR8</accession>
<dbReference type="Pfam" id="PF18944">
    <property type="entry name" value="DUF5691"/>
    <property type="match status" value="1"/>
</dbReference>
<reference evidence="1" key="1">
    <citation type="submission" date="2019-12" db="EMBL/GenBank/DDBJ databases">
        <authorList>
            <person name="Cremers G."/>
        </authorList>
    </citation>
    <scope>NUCLEOTIDE SEQUENCE</scope>
    <source>
        <strain evidence="1">Mbul1</strain>
    </source>
</reference>
<proteinExistence type="predicted"/>
<dbReference type="InterPro" id="IPR043746">
    <property type="entry name" value="DUF5691"/>
</dbReference>
<protein>
    <submittedName>
        <fullName evidence="1">Uncharacterized protein</fullName>
    </submittedName>
</protein>
<sequence length="515" mass="55310">MSLGVSAPDDWDSALVSALLGADRSPAPAELETVAGALPRAEPGMALLARVAVAGIHHLAGSGFPPDAFTPAPPCQPKGRPCPPDAAARLGLLLAAGTEARGRVREWCEIAAERGMRAPPWLLPALAPYRREWEETIDAVAGEELAWLDAACSARGAETATSAPDGAEASPAERHTAFAAFRLRDPEGARAELEAGFRAEKADMRERLVYILEIGLSEADAPFLETCLDDRAGGVRAAARGLLPRLTHSLLASRMAARARTALVVESSRKLLGGMKHTLVVTLPEESPTLARDGIEPNAYERRRGGARAGLLDSVIGAAPLHAFAEHPPRLWIELALRSEWPMQIVDGLLTAARRERDLDWVRAMASVLAEAAAGRLSGIEPGDALRETWASAVRLLPAAEWEATVTQILREGEIDTILTLLRQTPSSLSDAFTAALLDWLAAVTRTSQSDRKDLASAYLLTRLAERAWPDEDQAASAAAILARLPDEAEDNLRRQIEDFAETLALRATIRREFA</sequence>
<dbReference type="AlphaFoldDB" id="A0A679IPR8"/>